<dbReference type="PANTHER" id="PTHR13286">
    <property type="entry name" value="SAP30"/>
    <property type="match status" value="1"/>
</dbReference>
<dbReference type="InterPro" id="IPR025718">
    <property type="entry name" value="SAP30_Sin3-bd"/>
</dbReference>
<sequence>MSFEEFQEFRKQIRAQLDEMKRDYVRYPRFNTDYSVRLERARRREKEFVYAEEWHIGEKIEGLQSSERCCLAARFREGFLRCNRRRSERVLTPLLERMAVLKRLNLAISDEDPHKGICLFHWRLIKYGRPDRPMKEEEVKGWDAPESRLEKIERDDDIQSDDNESCTSYEPNYDGGEGNEGGGEGQGSKDRPCCSKTGKPVSSHNREGEQQHDSDDDDTTGLSTLSAASLRRYRKFFMIPTKASASKHAMLEGVESHFERLPVQANDTIAFFIYTARNRMNTVE</sequence>
<feature type="domain" description="Histone deacetylase complex subunit SAP30 Sin3 binding" evidence="8">
    <location>
        <begin position="225"/>
        <end position="277"/>
    </location>
</feature>
<dbReference type="WBParaSite" id="HCON_00082860-00001">
    <property type="protein sequence ID" value="HCON_00082860-00001"/>
    <property type="gene ID" value="HCON_00082860"/>
</dbReference>
<reference evidence="10" key="1">
    <citation type="submission" date="2020-12" db="UniProtKB">
        <authorList>
            <consortium name="WormBaseParasite"/>
        </authorList>
    </citation>
    <scope>IDENTIFICATION</scope>
    <source>
        <strain evidence="10">MHco3</strain>
    </source>
</reference>
<feature type="compositionally biased region" description="Gly residues" evidence="7">
    <location>
        <begin position="175"/>
        <end position="186"/>
    </location>
</feature>
<accession>A0A7I4YF90</accession>
<protein>
    <submittedName>
        <fullName evidence="10">SAP30_Sin3_bdg domain-containing protein</fullName>
    </submittedName>
</protein>
<dbReference type="PANTHER" id="PTHR13286:SF6">
    <property type="entry name" value="HISTONE DEACETYLASE COMPLEX SUBUNIT SAP30L-RELATED"/>
    <property type="match status" value="1"/>
</dbReference>
<dbReference type="Pfam" id="PF13867">
    <property type="entry name" value="SAP30_Sin3_bdg"/>
    <property type="match status" value="1"/>
</dbReference>
<evidence type="ECO:0000259" key="8">
    <source>
        <dbReference type="Pfam" id="PF13867"/>
    </source>
</evidence>
<evidence type="ECO:0000256" key="1">
    <source>
        <dbReference type="ARBA" id="ARBA00004123"/>
    </source>
</evidence>
<keyword evidence="6" id="KW-0539">Nucleus</keyword>
<dbReference type="Gene3D" id="6.10.160.20">
    <property type="match status" value="1"/>
</dbReference>
<name>A0A7I4YF90_HAECO</name>
<feature type="compositionally biased region" description="Basic and acidic residues" evidence="7">
    <location>
        <begin position="204"/>
        <end position="213"/>
    </location>
</feature>
<proteinExistence type="inferred from homology"/>
<evidence type="ECO:0000256" key="2">
    <source>
        <dbReference type="ARBA" id="ARBA00006283"/>
    </source>
</evidence>
<evidence type="ECO:0000313" key="9">
    <source>
        <dbReference type="Proteomes" id="UP000025227"/>
    </source>
</evidence>
<dbReference type="InterPro" id="IPR038291">
    <property type="entry name" value="SAP30_C_sf"/>
</dbReference>
<dbReference type="InterPro" id="IPR024145">
    <property type="entry name" value="His_deAcase_SAP30/SAP30L"/>
</dbReference>
<dbReference type="GO" id="GO:0000118">
    <property type="term" value="C:histone deacetylase complex"/>
    <property type="evidence" value="ECO:0007669"/>
    <property type="project" value="TreeGrafter"/>
</dbReference>
<organism evidence="9 10">
    <name type="scientific">Haemonchus contortus</name>
    <name type="common">Barber pole worm</name>
    <dbReference type="NCBI Taxonomy" id="6289"/>
    <lineage>
        <taxon>Eukaryota</taxon>
        <taxon>Metazoa</taxon>
        <taxon>Ecdysozoa</taxon>
        <taxon>Nematoda</taxon>
        <taxon>Chromadorea</taxon>
        <taxon>Rhabditida</taxon>
        <taxon>Rhabditina</taxon>
        <taxon>Rhabditomorpha</taxon>
        <taxon>Strongyloidea</taxon>
        <taxon>Trichostrongylidae</taxon>
        <taxon>Haemonchus</taxon>
    </lineage>
</organism>
<dbReference type="AlphaFoldDB" id="A0A7I4YF90"/>
<keyword evidence="4" id="KW-0805">Transcription regulation</keyword>
<feature type="compositionally biased region" description="Acidic residues" evidence="7">
    <location>
        <begin position="155"/>
        <end position="164"/>
    </location>
</feature>
<keyword evidence="9" id="KW-1185">Reference proteome</keyword>
<dbReference type="GO" id="GO:0003712">
    <property type="term" value="F:transcription coregulator activity"/>
    <property type="evidence" value="ECO:0007669"/>
    <property type="project" value="TreeGrafter"/>
</dbReference>
<feature type="compositionally biased region" description="Basic and acidic residues" evidence="7">
    <location>
        <begin position="136"/>
        <end position="154"/>
    </location>
</feature>
<comment type="subcellular location">
    <subcellularLocation>
        <location evidence="1">Nucleus</location>
    </subcellularLocation>
</comment>
<evidence type="ECO:0000256" key="3">
    <source>
        <dbReference type="ARBA" id="ARBA00022491"/>
    </source>
</evidence>
<evidence type="ECO:0000256" key="5">
    <source>
        <dbReference type="ARBA" id="ARBA00023163"/>
    </source>
</evidence>
<keyword evidence="5" id="KW-0804">Transcription</keyword>
<comment type="similarity">
    <text evidence="2">Belongs to the SAP30 family.</text>
</comment>
<feature type="region of interest" description="Disordered" evidence="7">
    <location>
        <begin position="136"/>
        <end position="222"/>
    </location>
</feature>
<evidence type="ECO:0000256" key="4">
    <source>
        <dbReference type="ARBA" id="ARBA00023015"/>
    </source>
</evidence>
<dbReference type="GO" id="GO:0006355">
    <property type="term" value="P:regulation of DNA-templated transcription"/>
    <property type="evidence" value="ECO:0007669"/>
    <property type="project" value="TreeGrafter"/>
</dbReference>
<dbReference type="OMA" id="SCEDENG"/>
<dbReference type="OrthoDB" id="510958at2759"/>
<evidence type="ECO:0000256" key="6">
    <source>
        <dbReference type="ARBA" id="ARBA00023242"/>
    </source>
</evidence>
<evidence type="ECO:0000313" key="10">
    <source>
        <dbReference type="WBParaSite" id="HCON_00082860-00001"/>
    </source>
</evidence>
<evidence type="ECO:0000256" key="7">
    <source>
        <dbReference type="SAM" id="MobiDB-lite"/>
    </source>
</evidence>
<dbReference type="Proteomes" id="UP000025227">
    <property type="component" value="Unplaced"/>
</dbReference>
<keyword evidence="3" id="KW-0678">Repressor</keyword>